<proteinExistence type="predicted"/>
<dbReference type="AlphaFoldDB" id="A0AAW2GBN0"/>
<accession>A0AAW2GBN0</accession>
<sequence>MHDKTTSGAVTASPPTDVKSDCVSLPQLSNSSPEESPIVTLRKRIRRRRHKSSQPITLKFVLTSPPSLLLEAAFSNAPRILEVQVFLPQQPLVGRYLSRPD</sequence>
<gene>
    <name evidence="2" type="ORF">PUN28_004285</name>
</gene>
<feature type="region of interest" description="Disordered" evidence="1">
    <location>
        <begin position="1"/>
        <end position="37"/>
    </location>
</feature>
<organism evidence="2 3">
    <name type="scientific">Cardiocondyla obscurior</name>
    <dbReference type="NCBI Taxonomy" id="286306"/>
    <lineage>
        <taxon>Eukaryota</taxon>
        <taxon>Metazoa</taxon>
        <taxon>Ecdysozoa</taxon>
        <taxon>Arthropoda</taxon>
        <taxon>Hexapoda</taxon>
        <taxon>Insecta</taxon>
        <taxon>Pterygota</taxon>
        <taxon>Neoptera</taxon>
        <taxon>Endopterygota</taxon>
        <taxon>Hymenoptera</taxon>
        <taxon>Apocrita</taxon>
        <taxon>Aculeata</taxon>
        <taxon>Formicoidea</taxon>
        <taxon>Formicidae</taxon>
        <taxon>Myrmicinae</taxon>
        <taxon>Cardiocondyla</taxon>
    </lineage>
</organism>
<feature type="compositionally biased region" description="Polar residues" evidence="1">
    <location>
        <begin position="1"/>
        <end position="14"/>
    </location>
</feature>
<dbReference type="Proteomes" id="UP001430953">
    <property type="component" value="Unassembled WGS sequence"/>
</dbReference>
<dbReference type="EMBL" id="JADYXP020000004">
    <property type="protein sequence ID" value="KAL0125033.1"/>
    <property type="molecule type" value="Genomic_DNA"/>
</dbReference>
<evidence type="ECO:0000313" key="3">
    <source>
        <dbReference type="Proteomes" id="UP001430953"/>
    </source>
</evidence>
<reference evidence="2 3" key="1">
    <citation type="submission" date="2023-03" db="EMBL/GenBank/DDBJ databases">
        <title>High recombination rates correlate with genetic variation in Cardiocondyla obscurior ants.</title>
        <authorList>
            <person name="Errbii M."/>
        </authorList>
    </citation>
    <scope>NUCLEOTIDE SEQUENCE [LARGE SCALE GENOMIC DNA]</scope>
    <source>
        <strain evidence="2">Alpha-2009</strain>
        <tissue evidence="2">Whole body</tissue>
    </source>
</reference>
<comment type="caution">
    <text evidence="2">The sequence shown here is derived from an EMBL/GenBank/DDBJ whole genome shotgun (WGS) entry which is preliminary data.</text>
</comment>
<name>A0AAW2GBN0_9HYME</name>
<evidence type="ECO:0000256" key="1">
    <source>
        <dbReference type="SAM" id="MobiDB-lite"/>
    </source>
</evidence>
<keyword evidence="3" id="KW-1185">Reference proteome</keyword>
<evidence type="ECO:0000313" key="2">
    <source>
        <dbReference type="EMBL" id="KAL0125033.1"/>
    </source>
</evidence>
<protein>
    <submittedName>
        <fullName evidence="2">Uncharacterized protein</fullName>
    </submittedName>
</protein>